<comment type="similarity">
    <text evidence="2">Belongs to the XPG/RAD2 endonuclease family.</text>
</comment>
<dbReference type="Pfam" id="PF12247">
    <property type="entry name" value="MKT1_N"/>
    <property type="match status" value="1"/>
</dbReference>
<feature type="domain" description="Post-transcriptional regulator MKT1 C-terminal" evidence="3">
    <location>
        <begin position="492"/>
        <end position="707"/>
    </location>
</feature>
<dbReference type="EMBL" id="HE573022">
    <property type="protein sequence ID" value="CCC48623.1"/>
    <property type="molecule type" value="Genomic_DNA"/>
</dbReference>
<dbReference type="Gene3D" id="3.40.50.1010">
    <property type="entry name" value="5'-nuclease"/>
    <property type="match status" value="1"/>
</dbReference>
<reference evidence="5" key="1">
    <citation type="journal article" date="2012" name="Proc. Natl. Acad. Sci. U.S.A.">
        <title>Antigenic diversity is generated by distinct evolutionary mechanisms in African trypanosome species.</title>
        <authorList>
            <person name="Jackson A.P."/>
            <person name="Berry A."/>
            <person name="Aslett M."/>
            <person name="Allison H.C."/>
            <person name="Burton P."/>
            <person name="Vavrova-Anderson J."/>
            <person name="Brown R."/>
            <person name="Browne H."/>
            <person name="Corton N."/>
            <person name="Hauser H."/>
            <person name="Gamble J."/>
            <person name="Gilderthorp R."/>
            <person name="Marcello L."/>
            <person name="McQuillan J."/>
            <person name="Otto T.D."/>
            <person name="Quail M.A."/>
            <person name="Sanders M.J."/>
            <person name="van Tonder A."/>
            <person name="Ginger M.L."/>
            <person name="Field M.C."/>
            <person name="Barry J.D."/>
            <person name="Hertz-Fowler C."/>
            <person name="Berriman M."/>
        </authorList>
    </citation>
    <scope>NUCLEOTIDE SEQUENCE</scope>
    <source>
        <strain evidence="5">Y486</strain>
    </source>
</reference>
<dbReference type="InterPro" id="IPR022039">
    <property type="entry name" value="MKT1_C"/>
</dbReference>
<dbReference type="InterPro" id="IPR029060">
    <property type="entry name" value="PIN-like_dom_sf"/>
</dbReference>
<dbReference type="OMA" id="RFYQTKV"/>
<sequence>MYPRQEDISLLQKYVNENRLEEKGIPLHELSRLEGTDQIMLGVDGTKVIELITQAVRDREKMAIYTYTMPFTVYEKIDEICRMLRSIRNCTPVFVFNGIQFCPDATEEFSKEKIAAPIEVATLIGTDSSRIANMPNGRQMDIQKKVSNRFVVEEDVESQIIRLLRTWFKLIMRAPYLAWAQLSAFHHPSNRHVSEVYGCLELLAFPGIERVITNINTANGTFDMVRKSRLLETLHVSEEDLESLIAIDSRSRPMKPVALKFQNFEDMCKKIERYKDFSLGVSYAYYLHDEVGRAPETNRSRLQSQRNAAFRNLAALSSPVLTLTAPYCVPLHSLYKPHRPISPDLQSSLGMPLPSILYYLMSAGLLSPSLFGALCQESVVDDWPLVDSIKYRDVAETVLPLRVQTIYQLAWSLRRSPGKMSWYRRYNVVSTRVSKIHAPPDIHLDGWNLHNINIPLGLHLVDVMEYAHLACPLEHVVYQTVEETYTAILLQSLDLLGYLTHETQEQLGGGQSSEPSAYGRALQLCCVPTLSEYTVLLIELVRTDAISAEPFRITTDEVHPRDIPEDIVLASRILSIIPLNVSGPWTAPIDAELAAFSMLSRMVSRSIRQLLEAITALMFSKGRTTVPLQKVCDIQSMLPFSIPVEFGSGVLIEYMLMKDRCTMSDLEMAFPECTYLRHDLVTLFYFWDLAVQVLQRIGPKESSVSSQHLSRANERMRRARNSLNIHAGMQETYS</sequence>
<keyword evidence="1" id="KW-0810">Translation regulation</keyword>
<dbReference type="AlphaFoldDB" id="G0TXD3"/>
<evidence type="ECO:0008006" key="6">
    <source>
        <dbReference type="Google" id="ProtNLM"/>
    </source>
</evidence>
<evidence type="ECO:0000256" key="1">
    <source>
        <dbReference type="ARBA" id="ARBA00022845"/>
    </source>
</evidence>
<gene>
    <name evidence="5" type="ORF">TVY486_0604140</name>
</gene>
<evidence type="ECO:0000259" key="3">
    <source>
        <dbReference type="Pfam" id="PF12246"/>
    </source>
</evidence>
<evidence type="ECO:0000313" key="5">
    <source>
        <dbReference type="EMBL" id="CCC48623.1"/>
    </source>
</evidence>
<dbReference type="InterPro" id="IPR022040">
    <property type="entry name" value="MKT1_N"/>
</dbReference>
<protein>
    <recommendedName>
        <fullName evidence="6">Post-transcriptional regulator MKT1 N-terminal domain-containing protein</fullName>
    </recommendedName>
</protein>
<feature type="domain" description="Post-transcriptional regulator MKT1 N-terminal" evidence="4">
    <location>
        <begin position="344"/>
        <end position="415"/>
    </location>
</feature>
<dbReference type="Pfam" id="PF12246">
    <property type="entry name" value="MKT1_C"/>
    <property type="match status" value="1"/>
</dbReference>
<evidence type="ECO:0000256" key="2">
    <source>
        <dbReference type="ARBA" id="ARBA00024023"/>
    </source>
</evidence>
<name>G0TXD3_TRYVY</name>
<dbReference type="SUPFAM" id="SSF88723">
    <property type="entry name" value="PIN domain-like"/>
    <property type="match status" value="1"/>
</dbReference>
<accession>G0TXD3</accession>
<dbReference type="VEuPathDB" id="TriTrypDB:TvY486_0604140"/>
<proteinExistence type="inferred from homology"/>
<dbReference type="GO" id="GO:0006417">
    <property type="term" value="P:regulation of translation"/>
    <property type="evidence" value="ECO:0007669"/>
    <property type="project" value="UniProtKB-KW"/>
</dbReference>
<evidence type="ECO:0000259" key="4">
    <source>
        <dbReference type="Pfam" id="PF12247"/>
    </source>
</evidence>
<organism evidence="5">
    <name type="scientific">Trypanosoma vivax (strain Y486)</name>
    <dbReference type="NCBI Taxonomy" id="1055687"/>
    <lineage>
        <taxon>Eukaryota</taxon>
        <taxon>Discoba</taxon>
        <taxon>Euglenozoa</taxon>
        <taxon>Kinetoplastea</taxon>
        <taxon>Metakinetoplastina</taxon>
        <taxon>Trypanosomatida</taxon>
        <taxon>Trypanosomatidae</taxon>
        <taxon>Trypanosoma</taxon>
        <taxon>Duttonella</taxon>
    </lineage>
</organism>